<dbReference type="AlphaFoldDB" id="A0A1L8ZD44"/>
<reference evidence="2" key="2">
    <citation type="submission" date="2015-07" db="EMBL/GenBank/DDBJ databases">
        <authorList>
            <person name="Noorani M."/>
        </authorList>
    </citation>
    <scope>NUCLEOTIDE SEQUENCE</scope>
    <source>
        <strain evidence="2">CO275</strain>
    </source>
</reference>
<dbReference type="GO" id="GO:0005840">
    <property type="term" value="C:ribosome"/>
    <property type="evidence" value="ECO:0007669"/>
    <property type="project" value="UniProtKB-KW"/>
</dbReference>
<accession>A0A1L8ZD44</accession>
<feature type="region of interest" description="Disordered" evidence="1">
    <location>
        <begin position="1"/>
        <end position="20"/>
    </location>
</feature>
<keyword evidence="2" id="KW-0689">Ribosomal protein</keyword>
<feature type="non-terminal residue" evidence="2">
    <location>
        <position position="37"/>
    </location>
</feature>
<keyword evidence="2" id="KW-0687">Ribonucleoprotein</keyword>
<protein>
    <submittedName>
        <fullName evidence="2">30S ribosomal protein S18</fullName>
    </submittedName>
</protein>
<proteinExistence type="predicted"/>
<name>A0A1L8ZD44_BORBI</name>
<dbReference type="EMBL" id="JNBW01000055">
    <property type="protein sequence ID" value="OJH15679.1"/>
    <property type="molecule type" value="Genomic_DNA"/>
</dbReference>
<reference evidence="2" key="1">
    <citation type="journal article" date="2015" name="Microbiology">
        <title>Similarities in murine infection and immune response to Borrelia bissettii and Borrelia burgdorferi sensu stricto.</title>
        <authorList>
            <person name="Leydet B.F.Jr."/>
            <person name="Liang F.T."/>
        </authorList>
    </citation>
    <scope>NUCLEOTIDE SEQUENCE [LARGE SCALE GENOMIC DNA]</scope>
    <source>
        <strain evidence="2">CO275</strain>
    </source>
</reference>
<gene>
    <name evidence="2" type="ORF">ER70_01285</name>
</gene>
<sequence>MYKDRDANQRDSRFENQQDGFKKNSNFRFFKRKSCKF</sequence>
<comment type="caution">
    <text evidence="2">The sequence shown here is derived from an EMBL/GenBank/DDBJ whole genome shotgun (WGS) entry which is preliminary data.</text>
</comment>
<organism evidence="2">
    <name type="scientific">Borrelia bissettiae</name>
    <name type="common">Borreliella bissettiae</name>
    <dbReference type="NCBI Taxonomy" id="64897"/>
    <lineage>
        <taxon>Bacteria</taxon>
        <taxon>Pseudomonadati</taxon>
        <taxon>Spirochaetota</taxon>
        <taxon>Spirochaetia</taxon>
        <taxon>Spirochaetales</taxon>
        <taxon>Borreliaceae</taxon>
        <taxon>Borreliella</taxon>
    </lineage>
</organism>
<evidence type="ECO:0000313" key="2">
    <source>
        <dbReference type="EMBL" id="OJH15679.1"/>
    </source>
</evidence>
<evidence type="ECO:0000256" key="1">
    <source>
        <dbReference type="SAM" id="MobiDB-lite"/>
    </source>
</evidence>